<evidence type="ECO:0000259" key="5">
    <source>
        <dbReference type="PROSITE" id="PS51635"/>
    </source>
</evidence>
<dbReference type="AlphaFoldDB" id="A0A0S2TC27"/>
<dbReference type="InterPro" id="IPR002641">
    <property type="entry name" value="PNPLA_dom"/>
</dbReference>
<dbReference type="GO" id="GO:0016787">
    <property type="term" value="F:hydrolase activity"/>
    <property type="evidence" value="ECO:0007669"/>
    <property type="project" value="UniProtKB-UniRule"/>
</dbReference>
<dbReference type="STRING" id="1748243.Tel_05880"/>
<dbReference type="EMBL" id="CP013099">
    <property type="protein sequence ID" value="ALP52716.1"/>
    <property type="molecule type" value="Genomic_DNA"/>
</dbReference>
<feature type="active site" description="Proton acceptor" evidence="4">
    <location>
        <position position="162"/>
    </location>
</feature>
<keyword evidence="7" id="KW-1185">Reference proteome</keyword>
<evidence type="ECO:0000256" key="2">
    <source>
        <dbReference type="ARBA" id="ARBA00022963"/>
    </source>
</evidence>
<protein>
    <submittedName>
        <fullName evidence="6">Patatin</fullName>
    </submittedName>
</protein>
<dbReference type="PANTHER" id="PTHR14226">
    <property type="entry name" value="NEUROPATHY TARGET ESTERASE/SWISS CHEESE D.MELANOGASTER"/>
    <property type="match status" value="1"/>
</dbReference>
<keyword evidence="2 4" id="KW-0442">Lipid degradation</keyword>
<gene>
    <name evidence="6" type="ORF">Tel_05880</name>
</gene>
<dbReference type="KEGG" id="tee:Tel_05880"/>
<dbReference type="InterPro" id="IPR050301">
    <property type="entry name" value="NTE"/>
</dbReference>
<dbReference type="SUPFAM" id="SSF52151">
    <property type="entry name" value="FabD/lysophospholipase-like"/>
    <property type="match status" value="1"/>
</dbReference>
<keyword evidence="1 4" id="KW-0378">Hydrolase</keyword>
<keyword evidence="3 4" id="KW-0443">Lipid metabolism</keyword>
<evidence type="ECO:0000256" key="3">
    <source>
        <dbReference type="ARBA" id="ARBA00023098"/>
    </source>
</evidence>
<organism evidence="6 7">
    <name type="scientific">Candidatus Tenderia electrophaga</name>
    <dbReference type="NCBI Taxonomy" id="1748243"/>
    <lineage>
        <taxon>Bacteria</taxon>
        <taxon>Pseudomonadati</taxon>
        <taxon>Pseudomonadota</taxon>
        <taxon>Gammaproteobacteria</taxon>
        <taxon>Candidatus Tenderiales</taxon>
        <taxon>Candidatus Tenderiaceae</taxon>
        <taxon>Candidatus Tenderia</taxon>
    </lineage>
</organism>
<dbReference type="InterPro" id="IPR016035">
    <property type="entry name" value="Acyl_Trfase/lysoPLipase"/>
</dbReference>
<reference evidence="6" key="1">
    <citation type="submission" date="2015-10" db="EMBL/GenBank/DDBJ databases">
        <title>Description of Candidatus Tenderia electrophaga gen. nov, sp. nov., an Uncultivated Electroautotroph from a Biocathode Enrichment.</title>
        <authorList>
            <person name="Eddie B.J."/>
            <person name="Malanoski A.P."/>
            <person name="Wang Z."/>
            <person name="Hall R.J."/>
            <person name="Oh S.D."/>
            <person name="Heiner C."/>
            <person name="Lin B."/>
            <person name="Strycharz-Glaven S.M."/>
        </authorList>
    </citation>
    <scope>NUCLEOTIDE SEQUENCE [LARGE SCALE GENOMIC DNA]</scope>
    <source>
        <strain evidence="6">NRL1</strain>
    </source>
</reference>
<dbReference type="Gene3D" id="3.40.1090.10">
    <property type="entry name" value="Cytosolic phospholipase A2 catalytic domain"/>
    <property type="match status" value="2"/>
</dbReference>
<name>A0A0S2TC27_9GAMM</name>
<feature type="domain" description="PNPLA" evidence="5">
    <location>
        <begin position="13"/>
        <end position="175"/>
    </location>
</feature>
<sequence length="317" mass="34814">MGSALETKPRIGLALGSGSSRGWAHIGVIKALARHGIEPDVVTGCSIGALVGAAYVTDHLDKLERWVCSLDRLDVARFFEISTSFSGFVNKDKFHKFLNQHVCRDDTQIESLDKAFAVVATDLASGTEVWFSRGALIEAVWASISLPGLFPAIRHKNRWLVDGGLVNPVPISTCRSLGADVVIAVNLNGDIAGKHFKKMAPKVEKVERTETEIPADEGWIDTLTRTVREYSMSLFTNHKDGREEAPDLFDAIAGSINITQDRITRFRIASDPPDILITPRLMHISLLEFHRAKEAIEAGEAMIETMLPEIQDVVSSV</sequence>
<accession>A0A0S2TC27</accession>
<evidence type="ECO:0000313" key="7">
    <source>
        <dbReference type="Proteomes" id="UP000055136"/>
    </source>
</evidence>
<feature type="short sequence motif" description="DGA/G" evidence="4">
    <location>
        <begin position="162"/>
        <end position="164"/>
    </location>
</feature>
<evidence type="ECO:0000313" key="6">
    <source>
        <dbReference type="EMBL" id="ALP52716.1"/>
    </source>
</evidence>
<dbReference type="NCBIfam" id="NF007623">
    <property type="entry name" value="PRK10279.1"/>
    <property type="match status" value="1"/>
</dbReference>
<dbReference type="PANTHER" id="PTHR14226:SF76">
    <property type="entry name" value="NTE FAMILY PROTEIN RSSA"/>
    <property type="match status" value="1"/>
</dbReference>
<dbReference type="GO" id="GO:0016042">
    <property type="term" value="P:lipid catabolic process"/>
    <property type="evidence" value="ECO:0007669"/>
    <property type="project" value="UniProtKB-UniRule"/>
</dbReference>
<dbReference type="PROSITE" id="PS51635">
    <property type="entry name" value="PNPLA"/>
    <property type="match status" value="1"/>
</dbReference>
<feature type="short sequence motif" description="GXSXG" evidence="4">
    <location>
        <begin position="44"/>
        <end position="48"/>
    </location>
</feature>
<dbReference type="Proteomes" id="UP000055136">
    <property type="component" value="Chromosome"/>
</dbReference>
<comment type="caution">
    <text evidence="4">Lacks conserved residue(s) required for the propagation of feature annotation.</text>
</comment>
<evidence type="ECO:0000256" key="1">
    <source>
        <dbReference type="ARBA" id="ARBA00022801"/>
    </source>
</evidence>
<feature type="active site" description="Nucleophile" evidence="4">
    <location>
        <position position="46"/>
    </location>
</feature>
<proteinExistence type="predicted"/>
<evidence type="ECO:0000256" key="4">
    <source>
        <dbReference type="PROSITE-ProRule" id="PRU01161"/>
    </source>
</evidence>
<dbReference type="Pfam" id="PF01734">
    <property type="entry name" value="Patatin"/>
    <property type="match status" value="1"/>
</dbReference>